<sequence length="205" mass="22352">MCRDFVAAPWGPQPYLTRRTRASPPGNLCGPYPLVLRGNHIDRPARCKDREDVDFGGNRVEQMRNNKRLCSLVDGQLKASVGENALGNNPAMLHLGAIMTTERNAARLRLGGQQIDKIGAGRSRMRQNDAVEWPVGALHLPFGGNSIRRSDEPCFLGGKSIVAFDAQSCVLDLRFANPHREKDSAVRGAGIPPYNGSPASSRPRA</sequence>
<dbReference type="AlphaFoldDB" id="A0A1T5F4T0"/>
<evidence type="ECO:0000256" key="1">
    <source>
        <dbReference type="SAM" id="MobiDB-lite"/>
    </source>
</evidence>
<accession>A0A1T5F4T0</accession>
<reference evidence="3" key="1">
    <citation type="submission" date="2017-02" db="EMBL/GenBank/DDBJ databases">
        <authorList>
            <person name="Varghese N."/>
            <person name="Submissions S."/>
        </authorList>
    </citation>
    <scope>NUCLEOTIDE SEQUENCE [LARGE SCALE GENOMIC DNA]</scope>
    <source>
        <strain evidence="3">R11H</strain>
    </source>
</reference>
<gene>
    <name evidence="2" type="ORF">SAMN06295937_102849</name>
</gene>
<evidence type="ECO:0000313" key="3">
    <source>
        <dbReference type="Proteomes" id="UP000190044"/>
    </source>
</evidence>
<dbReference type="Proteomes" id="UP000190044">
    <property type="component" value="Unassembled WGS sequence"/>
</dbReference>
<proteinExistence type="predicted"/>
<keyword evidence="3" id="KW-1185">Reference proteome</keyword>
<protein>
    <submittedName>
        <fullName evidence="2">Uncharacterized protein</fullName>
    </submittedName>
</protein>
<feature type="region of interest" description="Disordered" evidence="1">
    <location>
        <begin position="181"/>
        <end position="205"/>
    </location>
</feature>
<evidence type="ECO:0000313" key="2">
    <source>
        <dbReference type="EMBL" id="SKB91146.1"/>
    </source>
</evidence>
<name>A0A1T5F4T0_9SPHN</name>
<dbReference type="EMBL" id="FUYP01000028">
    <property type="protein sequence ID" value="SKB91146.1"/>
    <property type="molecule type" value="Genomic_DNA"/>
</dbReference>
<organism evidence="2 3">
    <name type="scientific">Sphingopyxis flava</name>
    <dbReference type="NCBI Taxonomy" id="1507287"/>
    <lineage>
        <taxon>Bacteria</taxon>
        <taxon>Pseudomonadati</taxon>
        <taxon>Pseudomonadota</taxon>
        <taxon>Alphaproteobacteria</taxon>
        <taxon>Sphingomonadales</taxon>
        <taxon>Sphingomonadaceae</taxon>
        <taxon>Sphingopyxis</taxon>
    </lineage>
</organism>